<feature type="non-terminal residue" evidence="2">
    <location>
        <position position="1"/>
    </location>
</feature>
<feature type="non-terminal residue" evidence="2">
    <location>
        <position position="615"/>
    </location>
</feature>
<proteinExistence type="predicted"/>
<name>A0A836JWC6_9HYME</name>
<evidence type="ECO:0000313" key="3">
    <source>
        <dbReference type="Proteomes" id="UP000668214"/>
    </source>
</evidence>
<evidence type="ECO:0000259" key="1">
    <source>
        <dbReference type="Pfam" id="PF17906"/>
    </source>
</evidence>
<sequence>MSEFIPKKQHLREVLLHYFILKKSAAETHRLLVDIYDEHASSKTSCKEWFRRFNSGDFDVRDKERNDNKGNKWRIIIAYSQEIENTIEMLIEYIQEEEEEYLIVRGDLNVRISNEGGPVTEEENEKRNKSRKSIDKIINKEGRRLIGKIEFSVIDYVIGNDEEEIKRVEKDNRTDLILLEVELIGTYKETRNIVKIGNRKSEEFRIRSNAVKFSSILRHLHERALLTSDIVENTLERDKYITLKTALINRFYFDSEEKRFITKIRVQVTLTVVEDVLLNKLAELADKILEIVNLGLQKTFKWKFCIADVLHPILGADFLSHFGLLIDVKNKRLINNITGLSHYGRISVVNYFTICTTSPNSIYQRLLTKFPKLIRFMAVSIIKNHPIFSSPRRLSPEKLKFAKAEFMFLMEQGICAAPLYMVPKQDDILIASFNEEEHMHHLSRICLLDDASKLLERIIAARIVRHLFRNGPDLSRGQYGFREGLSTDNAIRQGGGGHWRCHIANAFNSMPWGQVVGAMRKYHLLLFYLVAIVENYFRDRQIEFHNKQGLQQRRDTSCGVPQADALLGLMPNLRGPNASVRRAYMHAVLSGAYYGARRLWPVAISKTDCTACNGD</sequence>
<protein>
    <submittedName>
        <fullName evidence="2">MOS1T transposase</fullName>
    </submittedName>
</protein>
<evidence type="ECO:0000313" key="2">
    <source>
        <dbReference type="EMBL" id="KAG5327808.1"/>
    </source>
</evidence>
<accession>A0A836JWC6</accession>
<reference evidence="2" key="1">
    <citation type="submission" date="2020-02" db="EMBL/GenBank/DDBJ databases">
        <title>Relaxed selection underlies rapid genomic changes in the transitions from sociality to social parasitism in ants.</title>
        <authorList>
            <person name="Bi X."/>
        </authorList>
    </citation>
    <scope>NUCLEOTIDE SEQUENCE</scope>
    <source>
        <strain evidence="2">BGI-DK2014c</strain>
        <tissue evidence="2">Whole body</tissue>
    </source>
</reference>
<organism evidence="2 3">
    <name type="scientific">Pseudoatta argentina</name>
    <dbReference type="NCBI Taxonomy" id="621737"/>
    <lineage>
        <taxon>Eukaryota</taxon>
        <taxon>Metazoa</taxon>
        <taxon>Ecdysozoa</taxon>
        <taxon>Arthropoda</taxon>
        <taxon>Hexapoda</taxon>
        <taxon>Insecta</taxon>
        <taxon>Pterygota</taxon>
        <taxon>Neoptera</taxon>
        <taxon>Endopterygota</taxon>
        <taxon>Hymenoptera</taxon>
        <taxon>Apocrita</taxon>
        <taxon>Aculeata</taxon>
        <taxon>Formicoidea</taxon>
        <taxon>Formicidae</taxon>
        <taxon>Myrmicinae</taxon>
        <taxon>Pseudoatta</taxon>
    </lineage>
</organism>
<keyword evidence="3" id="KW-1185">Reference proteome</keyword>
<comment type="caution">
    <text evidence="2">The sequence shown here is derived from an EMBL/GenBank/DDBJ whole genome shotgun (WGS) entry which is preliminary data.</text>
</comment>
<dbReference type="Gene3D" id="1.10.10.1450">
    <property type="match status" value="1"/>
</dbReference>
<dbReference type="AlphaFoldDB" id="A0A836JWC6"/>
<gene>
    <name evidence="2" type="ORF">G6Z78_0003224</name>
</gene>
<dbReference type="Pfam" id="PF17906">
    <property type="entry name" value="HTH_48"/>
    <property type="match status" value="1"/>
</dbReference>
<dbReference type="EMBL" id="JAANIA010000042">
    <property type="protein sequence ID" value="KAG5327808.1"/>
    <property type="molecule type" value="Genomic_DNA"/>
</dbReference>
<feature type="domain" description="Mos1 transposase HTH" evidence="1">
    <location>
        <begin position="8"/>
        <end position="57"/>
    </location>
</feature>
<dbReference type="InterPro" id="IPR041426">
    <property type="entry name" value="Mos1_HTH"/>
</dbReference>
<dbReference type="Proteomes" id="UP000668214">
    <property type="component" value="Unassembled WGS sequence"/>
</dbReference>